<dbReference type="GO" id="GO:0030248">
    <property type="term" value="F:cellulose binding"/>
    <property type="evidence" value="ECO:0007669"/>
    <property type="project" value="UniProtKB-UniRule"/>
</dbReference>
<dbReference type="GO" id="GO:0008810">
    <property type="term" value="F:cellulase activity"/>
    <property type="evidence" value="ECO:0007669"/>
    <property type="project" value="UniProtKB-UniRule"/>
</dbReference>
<evidence type="ECO:0000256" key="7">
    <source>
        <dbReference type="ARBA" id="ARBA00044502"/>
    </source>
</evidence>
<dbReference type="InterPro" id="IPR005103">
    <property type="entry name" value="AA9_LPMO"/>
</dbReference>
<feature type="signal peptide" evidence="9">
    <location>
        <begin position="1"/>
        <end position="20"/>
    </location>
</feature>
<evidence type="ECO:0000313" key="12">
    <source>
        <dbReference type="Proteomes" id="UP000663846"/>
    </source>
</evidence>
<evidence type="ECO:0000256" key="9">
    <source>
        <dbReference type="SAM" id="SignalP"/>
    </source>
</evidence>
<keyword evidence="2 8" id="KW-0964">Secreted</keyword>
<dbReference type="PANTHER" id="PTHR33353">
    <property type="entry name" value="PUTATIVE (AFU_ORTHOLOGUE AFUA_1G12560)-RELATED"/>
    <property type="match status" value="1"/>
</dbReference>
<dbReference type="GO" id="GO:0005576">
    <property type="term" value="C:extracellular region"/>
    <property type="evidence" value="ECO:0007669"/>
    <property type="project" value="UniProtKB-SubCell"/>
</dbReference>
<dbReference type="PANTHER" id="PTHR33353:SF17">
    <property type="entry name" value="ENDO-BETA-1,4-GLUCANASE D"/>
    <property type="match status" value="1"/>
</dbReference>
<evidence type="ECO:0000256" key="6">
    <source>
        <dbReference type="ARBA" id="ARBA00023326"/>
    </source>
</evidence>
<evidence type="ECO:0000256" key="3">
    <source>
        <dbReference type="ARBA" id="ARBA00023001"/>
    </source>
</evidence>
<dbReference type="Proteomes" id="UP000663846">
    <property type="component" value="Unassembled WGS sequence"/>
</dbReference>
<dbReference type="InterPro" id="IPR049892">
    <property type="entry name" value="AA9"/>
</dbReference>
<comment type="catalytic activity">
    <reaction evidence="8">
        <text>[(1-&gt;4)-beta-D-glucosyl]n+m + reduced acceptor + O2 = 4-dehydro-beta-D-glucosyl-[(1-&gt;4)-beta-D-glucosyl]n-1 + [(1-&gt;4)-beta-D-glucosyl]m + acceptor + H2O.</text>
        <dbReference type="EC" id="1.14.99.56"/>
    </reaction>
</comment>
<dbReference type="EC" id="1.14.99.56" evidence="8"/>
<reference evidence="11" key="1">
    <citation type="submission" date="2021-01" db="EMBL/GenBank/DDBJ databases">
        <authorList>
            <person name="Kaushik A."/>
        </authorList>
    </citation>
    <scope>NUCLEOTIDE SEQUENCE</scope>
    <source>
        <strain evidence="11">AG1-1C</strain>
    </source>
</reference>
<evidence type="ECO:0000313" key="11">
    <source>
        <dbReference type="EMBL" id="CAE6445011.1"/>
    </source>
</evidence>
<sequence length="81" mass="8421">MKFSTIAAVLASAGAAMAHAKVRAVFVNGVDQGNGENTYIRSPPSNSPVKDLSSDDIICNVNNVAVPKTLEVASGDQITFE</sequence>
<comment type="function">
    <text evidence="8">Lytic polysaccharide monooxygenase (LMPO) that depolymerizes crystalline and amorphous polysaccharides via the oxidation of scissile alpha- or beta-(1-4)-glycosidic bonds, yielding C1 and/or C4 oxidation products. Catalysis by LPMOs requires the reduction of the active-site copper from Cu(II) to Cu(I) by a reducing agent and H(2)O(2) or O(2) as a cosubstrate.</text>
</comment>
<evidence type="ECO:0000259" key="10">
    <source>
        <dbReference type="Pfam" id="PF03443"/>
    </source>
</evidence>
<comment type="subcellular location">
    <subcellularLocation>
        <location evidence="1 8">Secreted</location>
    </subcellularLocation>
</comment>
<gene>
    <name evidence="11" type="ORF">RDB_LOCUS136645</name>
</gene>
<proteinExistence type="inferred from homology"/>
<organism evidence="11 12">
    <name type="scientific">Rhizoctonia solani</name>
    <dbReference type="NCBI Taxonomy" id="456999"/>
    <lineage>
        <taxon>Eukaryota</taxon>
        <taxon>Fungi</taxon>
        <taxon>Dikarya</taxon>
        <taxon>Basidiomycota</taxon>
        <taxon>Agaricomycotina</taxon>
        <taxon>Agaricomycetes</taxon>
        <taxon>Cantharellales</taxon>
        <taxon>Ceratobasidiaceae</taxon>
        <taxon>Rhizoctonia</taxon>
    </lineage>
</organism>
<dbReference type="AlphaFoldDB" id="A0A8H3GCX1"/>
<keyword evidence="3 8" id="KW-0136">Cellulose degradation</keyword>
<dbReference type="Pfam" id="PF03443">
    <property type="entry name" value="AA9"/>
    <property type="match status" value="1"/>
</dbReference>
<evidence type="ECO:0000256" key="2">
    <source>
        <dbReference type="ARBA" id="ARBA00022525"/>
    </source>
</evidence>
<comment type="domain">
    <text evidence="8">Has a modular structure: an endo-beta-1,4-glucanase catalytic module at the N-terminus, a linker rich in serines and threonines, and a C-terminal carbohydrate-binding module (CBM).</text>
</comment>
<feature type="chain" id="PRO_5034623270" description="AA9 family lytic polysaccharide monooxygenase" evidence="9">
    <location>
        <begin position="21"/>
        <end position="81"/>
    </location>
</feature>
<name>A0A8H3GCX1_9AGAM</name>
<feature type="non-terminal residue" evidence="11">
    <location>
        <position position="1"/>
    </location>
</feature>
<evidence type="ECO:0000256" key="4">
    <source>
        <dbReference type="ARBA" id="ARBA00023157"/>
    </source>
</evidence>
<dbReference type="EMBL" id="CAJMWS010000454">
    <property type="protein sequence ID" value="CAE6445011.1"/>
    <property type="molecule type" value="Genomic_DNA"/>
</dbReference>
<comment type="similarity">
    <text evidence="7">Belongs to the polysaccharide monooxygenase AA9 family.</text>
</comment>
<dbReference type="Gene3D" id="2.70.50.70">
    <property type="match status" value="1"/>
</dbReference>
<evidence type="ECO:0000256" key="8">
    <source>
        <dbReference type="RuleBase" id="RU368122"/>
    </source>
</evidence>
<evidence type="ECO:0000256" key="1">
    <source>
        <dbReference type="ARBA" id="ARBA00004613"/>
    </source>
</evidence>
<dbReference type="GO" id="GO:0030245">
    <property type="term" value="P:cellulose catabolic process"/>
    <property type="evidence" value="ECO:0007669"/>
    <property type="project" value="UniProtKB-UniRule"/>
</dbReference>
<accession>A0A8H3GCX1</accession>
<keyword evidence="5 8" id="KW-0119">Carbohydrate metabolism</keyword>
<keyword evidence="9" id="KW-0732">Signal</keyword>
<keyword evidence="4 8" id="KW-1015">Disulfide bond</keyword>
<feature type="domain" description="Auxiliary Activity family 9 catalytic" evidence="10">
    <location>
        <begin position="19"/>
        <end position="81"/>
    </location>
</feature>
<comment type="caution">
    <text evidence="11">The sequence shown here is derived from an EMBL/GenBank/DDBJ whole genome shotgun (WGS) entry which is preliminary data.</text>
</comment>
<protein>
    <recommendedName>
        <fullName evidence="8">AA9 family lytic polysaccharide monooxygenase</fullName>
        <ecNumber evidence="8">1.14.99.56</ecNumber>
    </recommendedName>
    <alternativeName>
        <fullName evidence="8">Endo-beta-1,4-glucanase</fullName>
    </alternativeName>
    <alternativeName>
        <fullName evidence="8">Glycosyl hydrolase 61 family protein</fullName>
    </alternativeName>
</protein>
<evidence type="ECO:0000256" key="5">
    <source>
        <dbReference type="ARBA" id="ARBA00023277"/>
    </source>
</evidence>
<keyword evidence="6 8" id="KW-0624">Polysaccharide degradation</keyword>